<evidence type="ECO:0000256" key="5">
    <source>
        <dbReference type="ARBA" id="ARBA00022860"/>
    </source>
</evidence>
<evidence type="ECO:0000256" key="1">
    <source>
        <dbReference type="ARBA" id="ARBA00004324"/>
    </source>
</evidence>
<feature type="domain" description="HMG box" evidence="15">
    <location>
        <begin position="193"/>
        <end position="261"/>
    </location>
</feature>
<dbReference type="GO" id="GO:0000978">
    <property type="term" value="F:RNA polymerase II cis-regulatory region sequence-specific DNA binding"/>
    <property type="evidence" value="ECO:0007669"/>
    <property type="project" value="TreeGrafter"/>
</dbReference>
<keyword evidence="17" id="KW-1185">Reference proteome</keyword>
<evidence type="ECO:0000259" key="15">
    <source>
        <dbReference type="PROSITE" id="PS50118"/>
    </source>
</evidence>
<evidence type="ECO:0000256" key="8">
    <source>
        <dbReference type="ARBA" id="ARBA00023125"/>
    </source>
</evidence>
<dbReference type="InterPro" id="IPR050140">
    <property type="entry name" value="SRY-related_HMG-box_TF-like"/>
</dbReference>
<reference evidence="17" key="2">
    <citation type="journal article" date="2013" name="Nat. Commun.">
        <title>Genome of the Chinese tree shrew.</title>
        <authorList>
            <person name="Fan Y."/>
            <person name="Huang Z.Y."/>
            <person name="Cao C.C."/>
            <person name="Chen C.S."/>
            <person name="Chen Y.X."/>
            <person name="Fan D.D."/>
            <person name="He J."/>
            <person name="Hou H.L."/>
            <person name="Hu L."/>
            <person name="Hu X.T."/>
            <person name="Jiang X.T."/>
            <person name="Lai R."/>
            <person name="Lang Y.S."/>
            <person name="Liang B."/>
            <person name="Liao S.G."/>
            <person name="Mu D."/>
            <person name="Ma Y.Y."/>
            <person name="Niu Y.Y."/>
            <person name="Sun X.Q."/>
            <person name="Xia J.Q."/>
            <person name="Xiao J."/>
            <person name="Xiong Z.Q."/>
            <person name="Xu L."/>
            <person name="Yang L."/>
            <person name="Zhang Y."/>
            <person name="Zhao W."/>
            <person name="Zhao X.D."/>
            <person name="Zheng Y.T."/>
            <person name="Zhou J.M."/>
            <person name="Zhu Y.B."/>
            <person name="Zhang G.J."/>
            <person name="Wang J."/>
            <person name="Yao Y.G."/>
        </authorList>
    </citation>
    <scope>NUCLEOTIDE SEQUENCE [LARGE SCALE GENOMIC DNA]</scope>
</reference>
<feature type="DNA-binding region" description="HMG box" evidence="14">
    <location>
        <begin position="58"/>
        <end position="112"/>
    </location>
</feature>
<sequence length="339" mass="39579">MLSAMLTIWNSSDCSPALEQQNLFALEKNSSFLATDSSRSNYRRETGVNYKEHSQNRVKRPMNAFFVWSRDQRRKLALENPKMRNSEISKQLGSRWKMLTEDEKLPFFQEAKFFDPPPFVFFFCPPPPTFGRCNHMLSAMLTIWNSSDCSPALEQQNLFALEKNSSFLATDSSRSNYRRETGVNYKEHSQNRVKRPMNAFFVWSRDQRRKLALENPKMRNSEISKQLGSRWKMLTEDEKLPFFQEARRLQDVHREKYPDYKYRPRRKVKKGGSLLPVDPSSKLYSEINVEERLYTLTYRDGCSKAICSRVEQCSQSRNTASSLLQGGSQQLEKPALIVG</sequence>
<dbReference type="FunCoup" id="L8YDE0">
    <property type="interactions" value="5"/>
</dbReference>
<comment type="function">
    <text evidence="13">Transcriptional regulator that controls a genetic switch in male development. It is necessary and sufficient for initiating male sex determination by directing the development of supporting cell precursors (pre-Sertoli cells) as Sertoli rather than granulosa cells. Involved in different aspects of gene regulation including promoter activation or repression. Binds to the DNA consensus sequence 5'-[AT]AACAA[AT]-3'. SRY HMG box recognizes DNA by partial intercalation in the minor groove and promotes DNA bending. Also involved in pre-mRNA splicing. In male adult brain involved in the maintenance of motor functions of dopaminergic neurons.</text>
</comment>
<dbReference type="GO" id="GO:0001228">
    <property type="term" value="F:DNA-binding transcription activator activity, RNA polymerase II-specific"/>
    <property type="evidence" value="ECO:0007669"/>
    <property type="project" value="TreeGrafter"/>
</dbReference>
<gene>
    <name evidence="16" type="ORF">TREES_T100009460</name>
</gene>
<dbReference type="GO" id="GO:0007548">
    <property type="term" value="P:sex differentiation"/>
    <property type="evidence" value="ECO:0007669"/>
    <property type="project" value="UniProtKB-KW"/>
</dbReference>
<dbReference type="STRING" id="246437.L8YDE0"/>
<evidence type="ECO:0000256" key="11">
    <source>
        <dbReference type="ARBA" id="ARBA00023242"/>
    </source>
</evidence>
<dbReference type="EMBL" id="KB362939">
    <property type="protein sequence ID" value="ELV13084.1"/>
    <property type="molecule type" value="Genomic_DNA"/>
</dbReference>
<comment type="similarity">
    <text evidence="2">Belongs to the SRY family.</text>
</comment>
<dbReference type="AlphaFoldDB" id="L8YDE0"/>
<evidence type="ECO:0000256" key="4">
    <source>
        <dbReference type="ARBA" id="ARBA00022782"/>
    </source>
</evidence>
<proteinExistence type="inferred from homology"/>
<keyword evidence="11 14" id="KW-0539">Nucleus</keyword>
<dbReference type="Gene3D" id="1.10.30.10">
    <property type="entry name" value="High mobility group box domain"/>
    <property type="match status" value="2"/>
</dbReference>
<dbReference type="InParanoid" id="L8YDE0"/>
<evidence type="ECO:0000313" key="17">
    <source>
        <dbReference type="Proteomes" id="UP000011518"/>
    </source>
</evidence>
<dbReference type="KEGG" id="tup:102503352"/>
<organism evidence="16 17">
    <name type="scientific">Tupaia chinensis</name>
    <name type="common">Chinese tree shrew</name>
    <name type="synonym">Tupaia belangeri chinensis</name>
    <dbReference type="NCBI Taxonomy" id="246437"/>
    <lineage>
        <taxon>Eukaryota</taxon>
        <taxon>Metazoa</taxon>
        <taxon>Chordata</taxon>
        <taxon>Craniata</taxon>
        <taxon>Vertebrata</taxon>
        <taxon>Euteleostomi</taxon>
        <taxon>Mammalia</taxon>
        <taxon>Eutheria</taxon>
        <taxon>Euarchontoglires</taxon>
        <taxon>Scandentia</taxon>
        <taxon>Tupaiidae</taxon>
        <taxon>Tupaia</taxon>
    </lineage>
</organism>
<evidence type="ECO:0000256" key="2">
    <source>
        <dbReference type="ARBA" id="ARBA00005998"/>
    </source>
</evidence>
<feature type="DNA-binding region" description="HMG box" evidence="14">
    <location>
        <begin position="193"/>
        <end position="261"/>
    </location>
</feature>
<evidence type="ECO:0000256" key="9">
    <source>
        <dbReference type="ARBA" id="ARBA00023159"/>
    </source>
</evidence>
<dbReference type="PANTHER" id="PTHR10270">
    <property type="entry name" value="SOX TRANSCRIPTION FACTOR"/>
    <property type="match status" value="1"/>
</dbReference>
<evidence type="ECO:0000256" key="13">
    <source>
        <dbReference type="ARBA" id="ARBA00045821"/>
    </source>
</evidence>
<evidence type="ECO:0000256" key="3">
    <source>
        <dbReference type="ARBA" id="ARBA00019052"/>
    </source>
</evidence>
<keyword evidence="9" id="KW-0010">Activator</keyword>
<evidence type="ECO:0000256" key="14">
    <source>
        <dbReference type="PROSITE-ProRule" id="PRU00267"/>
    </source>
</evidence>
<evidence type="ECO:0000256" key="10">
    <source>
        <dbReference type="ARBA" id="ARBA00023163"/>
    </source>
</evidence>
<dbReference type="GO" id="GO:0005516">
    <property type="term" value="F:calmodulin binding"/>
    <property type="evidence" value="ECO:0007669"/>
    <property type="project" value="UniProtKB-KW"/>
</dbReference>
<name>L8YDE0_TUPCH</name>
<keyword evidence="7" id="KW-0805">Transcription regulation</keyword>
<comment type="subcellular location">
    <subcellularLocation>
        <location evidence="1">Nucleus speckle</location>
    </subcellularLocation>
</comment>
<dbReference type="PANTHER" id="PTHR10270:SF161">
    <property type="entry name" value="SEX-DETERMINING REGION Y PROTEIN"/>
    <property type="match status" value="1"/>
</dbReference>
<reference evidence="17" key="1">
    <citation type="submission" date="2012-07" db="EMBL/GenBank/DDBJ databases">
        <title>Genome of the Chinese tree shrew, a rising model animal genetically related to primates.</title>
        <authorList>
            <person name="Zhang G."/>
            <person name="Fan Y."/>
            <person name="Yao Y."/>
            <person name="Huang Z."/>
        </authorList>
    </citation>
    <scope>NUCLEOTIDE SEQUENCE [LARGE SCALE GENOMIC DNA]</scope>
</reference>
<protein>
    <recommendedName>
        <fullName evidence="3">Sex-determining region Y protein</fullName>
    </recommendedName>
    <alternativeName>
        <fullName evidence="12">Testis-determining factor</fullName>
    </alternativeName>
</protein>
<dbReference type="InterPro" id="IPR036910">
    <property type="entry name" value="HMG_box_dom_sf"/>
</dbReference>
<evidence type="ECO:0000313" key="16">
    <source>
        <dbReference type="EMBL" id="ELV13084.1"/>
    </source>
</evidence>
<keyword evidence="10" id="KW-0804">Transcription</keyword>
<accession>L8YDE0</accession>
<evidence type="ECO:0000256" key="12">
    <source>
        <dbReference type="ARBA" id="ARBA00032498"/>
    </source>
</evidence>
<dbReference type="GO" id="GO:0030154">
    <property type="term" value="P:cell differentiation"/>
    <property type="evidence" value="ECO:0007669"/>
    <property type="project" value="UniProtKB-KW"/>
</dbReference>
<evidence type="ECO:0000256" key="6">
    <source>
        <dbReference type="ARBA" id="ARBA00022928"/>
    </source>
</evidence>
<dbReference type="FunFam" id="1.10.30.10:FF:000002">
    <property type="entry name" value="transcription factor Sox-2"/>
    <property type="match status" value="2"/>
</dbReference>
<feature type="domain" description="HMG box" evidence="15">
    <location>
        <begin position="58"/>
        <end position="112"/>
    </location>
</feature>
<dbReference type="CDD" id="cd22028">
    <property type="entry name" value="HMG-box_SoxA_SoxB_SoxG"/>
    <property type="match status" value="1"/>
</dbReference>
<keyword evidence="4" id="KW-0221">Differentiation</keyword>
<dbReference type="OrthoDB" id="6247875at2759"/>
<keyword evidence="5" id="KW-0112">Calmodulin-binding</keyword>
<dbReference type="GO" id="GO:0016607">
    <property type="term" value="C:nuclear speck"/>
    <property type="evidence" value="ECO:0007669"/>
    <property type="project" value="UniProtKB-SubCell"/>
</dbReference>
<dbReference type="eggNOG" id="KOG0527">
    <property type="taxonomic scope" value="Eukaryota"/>
</dbReference>
<keyword evidence="8 14" id="KW-0238">DNA-binding</keyword>
<evidence type="ECO:0000256" key="7">
    <source>
        <dbReference type="ARBA" id="ARBA00023015"/>
    </source>
</evidence>
<dbReference type="SUPFAM" id="SSF47095">
    <property type="entry name" value="HMG-box"/>
    <property type="match status" value="2"/>
</dbReference>
<dbReference type="InterPro" id="IPR009071">
    <property type="entry name" value="HMG_box_dom"/>
</dbReference>
<dbReference type="Pfam" id="PF00505">
    <property type="entry name" value="HMG_box"/>
    <property type="match status" value="2"/>
</dbReference>
<keyword evidence="6" id="KW-0726">Sexual differentiation</keyword>
<dbReference type="Proteomes" id="UP000011518">
    <property type="component" value="Unassembled WGS sequence"/>
</dbReference>
<dbReference type="PROSITE" id="PS50118">
    <property type="entry name" value="HMG_BOX_2"/>
    <property type="match status" value="2"/>
</dbReference>
<dbReference type="SMART" id="SM00398">
    <property type="entry name" value="HMG"/>
    <property type="match status" value="2"/>
</dbReference>